<organism evidence="3 4">
    <name type="scientific">Sporofaciens musculi</name>
    <dbReference type="NCBI Taxonomy" id="2681861"/>
    <lineage>
        <taxon>Bacteria</taxon>
        <taxon>Bacillati</taxon>
        <taxon>Bacillota</taxon>
        <taxon>Clostridia</taxon>
        <taxon>Lachnospirales</taxon>
        <taxon>Lachnospiraceae</taxon>
        <taxon>Sporofaciens</taxon>
    </lineage>
</organism>
<dbReference type="InterPro" id="IPR025164">
    <property type="entry name" value="Toastrack_DUF4097"/>
</dbReference>
<keyword evidence="1" id="KW-1133">Transmembrane helix</keyword>
<evidence type="ECO:0000259" key="2">
    <source>
        <dbReference type="Pfam" id="PF13349"/>
    </source>
</evidence>
<keyword evidence="4" id="KW-1185">Reference proteome</keyword>
<keyword evidence="1" id="KW-0472">Membrane</keyword>
<gene>
    <name evidence="3" type="ORF">GN277_19345</name>
</gene>
<feature type="transmembrane region" description="Helical" evidence="1">
    <location>
        <begin position="7"/>
        <end position="29"/>
    </location>
</feature>
<feature type="domain" description="DUF4097" evidence="2">
    <location>
        <begin position="66"/>
        <end position="209"/>
    </location>
</feature>
<dbReference type="Pfam" id="PF13349">
    <property type="entry name" value="DUF4097"/>
    <property type="match status" value="1"/>
</dbReference>
<protein>
    <submittedName>
        <fullName evidence="3">DUF4097 family beta strand repeat protein</fullName>
    </submittedName>
</protein>
<sequence length="271" mass="29517">MRRGWKIFWIVCGAAIAIGFLFCAIAWVMGITTDMIYNRFPNGIGWVSDDRGPTAENIHETFTGVTEIDMDLAAGEVYFVQGEGSEVRVDTDNLSQRLGFKCYMDGNELKLTSKKRFSGVNNIGRGTITVYIPKEMTFEEVSLSMGAGSLEVYEIYARDFSVEIGAGEVVINKFQADEAEFECGAGSITASGDVRSLADIHCGVGSIAYTASGREEEYNYDIECGVGEVICGDNSYSGLGKDRHIDNNADKDISIEGGVGSVIIDFDISRE</sequence>
<name>A0A7X3MJK6_9FIRM</name>
<keyword evidence="1" id="KW-0812">Transmembrane</keyword>
<dbReference type="AlphaFoldDB" id="A0A7X3MJK6"/>
<evidence type="ECO:0000256" key="1">
    <source>
        <dbReference type="SAM" id="Phobius"/>
    </source>
</evidence>
<dbReference type="Proteomes" id="UP000460412">
    <property type="component" value="Unassembled WGS sequence"/>
</dbReference>
<evidence type="ECO:0000313" key="4">
    <source>
        <dbReference type="Proteomes" id="UP000460412"/>
    </source>
</evidence>
<dbReference type="EMBL" id="WUQX01000001">
    <property type="protein sequence ID" value="MXP77450.1"/>
    <property type="molecule type" value="Genomic_DNA"/>
</dbReference>
<reference evidence="3 4" key="1">
    <citation type="submission" date="2019-12" db="EMBL/GenBank/DDBJ databases">
        <title>Sporaefaciens musculi gen. nov., sp. nov., a novel bacterium isolated from the caecum of an obese mouse.</title>
        <authorList>
            <person name="Rasmussen T.S."/>
            <person name="Streidl T."/>
            <person name="Hitch T.C.A."/>
            <person name="Wortmann E."/>
            <person name="Deptula P."/>
            <person name="Hansen M."/>
            <person name="Nielsen D.S."/>
            <person name="Clavel T."/>
            <person name="Vogensen F.K."/>
        </authorList>
    </citation>
    <scope>NUCLEOTIDE SEQUENCE [LARGE SCALE GENOMIC DNA]</scope>
    <source>
        <strain evidence="3 4">WCA-9-b2</strain>
    </source>
</reference>
<dbReference type="Gene3D" id="2.160.20.120">
    <property type="match status" value="1"/>
</dbReference>
<comment type="caution">
    <text evidence="3">The sequence shown here is derived from an EMBL/GenBank/DDBJ whole genome shotgun (WGS) entry which is preliminary data.</text>
</comment>
<accession>A0A7X3MJK6</accession>
<proteinExistence type="predicted"/>
<evidence type="ECO:0000313" key="3">
    <source>
        <dbReference type="EMBL" id="MXP77450.1"/>
    </source>
</evidence>
<dbReference type="RefSeq" id="WP_159752798.1">
    <property type="nucleotide sequence ID" value="NZ_CASSPE010000007.1"/>
</dbReference>